<proteinExistence type="inferred from homology"/>
<keyword evidence="3" id="KW-0813">Transport</keyword>
<dbReference type="SUPFAM" id="SSF53807">
    <property type="entry name" value="Helical backbone' metal receptor"/>
    <property type="match status" value="1"/>
</dbReference>
<dbReference type="PROSITE" id="PS50983">
    <property type="entry name" value="FE_B12_PBP"/>
    <property type="match status" value="1"/>
</dbReference>
<reference evidence="7 8" key="1">
    <citation type="submission" date="2016-10" db="EMBL/GenBank/DDBJ databases">
        <authorList>
            <person name="de Groot N.N."/>
        </authorList>
    </citation>
    <scope>NUCLEOTIDE SEQUENCE [LARGE SCALE GENOMIC DNA]</scope>
    <source>
        <strain evidence="7 8">CPCC 202699</strain>
    </source>
</reference>
<evidence type="ECO:0000256" key="1">
    <source>
        <dbReference type="ARBA" id="ARBA00004196"/>
    </source>
</evidence>
<dbReference type="EMBL" id="FNON01000001">
    <property type="protein sequence ID" value="SDW43559.1"/>
    <property type="molecule type" value="Genomic_DNA"/>
</dbReference>
<dbReference type="Proteomes" id="UP000199515">
    <property type="component" value="Unassembled WGS sequence"/>
</dbReference>
<protein>
    <submittedName>
        <fullName evidence="7">Iron complex transport system substrate-binding protein</fullName>
    </submittedName>
</protein>
<sequence length="336" mass="35077">MSRRLLAGLTAGVLALSLVACGNVEDKPTTPAAGSSSAQPGAFPVTITHKFGSTTVAKAPERVVVVGTYTDDLDAALALGVTPVGFFSEGQTQPDGVATWLKGKLDPAKTKIVNTGAGLDPEQVGKLNPDLILATAAFGLDKVYENLNKIAPTIGYEKEWGGQSWQQHVQVAGKALGKASDADKLIADTTAQITKVKTDNAKAAGKTFTVSVGNTPGKIFTLASKDDFAVKFVEELGMRLSPSALTATKETAGSPTGSLSPEQYDKLGADLVVIAYTGPDLRKAVEDNQLVKDLPAIKQGNYLVIDMEAITQLRAPTLLGIPSSLEKLNSAMQKLA</sequence>
<evidence type="ECO:0000256" key="3">
    <source>
        <dbReference type="ARBA" id="ARBA00022448"/>
    </source>
</evidence>
<comment type="subcellular location">
    <subcellularLocation>
        <location evidence="1">Cell envelope</location>
    </subcellularLocation>
</comment>
<evidence type="ECO:0000313" key="8">
    <source>
        <dbReference type="Proteomes" id="UP000199515"/>
    </source>
</evidence>
<dbReference type="InterPro" id="IPR051313">
    <property type="entry name" value="Bact_iron-sidero_bind"/>
</dbReference>
<feature type="chain" id="PRO_5039627379" evidence="5">
    <location>
        <begin position="23"/>
        <end position="336"/>
    </location>
</feature>
<feature type="domain" description="Fe/B12 periplasmic-binding" evidence="6">
    <location>
        <begin position="62"/>
        <end position="336"/>
    </location>
</feature>
<comment type="similarity">
    <text evidence="2">Belongs to the bacterial solute-binding protein 8 family.</text>
</comment>
<name>A0A1H2TK01_9PSEU</name>
<dbReference type="Pfam" id="PF01497">
    <property type="entry name" value="Peripla_BP_2"/>
    <property type="match status" value="1"/>
</dbReference>
<dbReference type="Gene3D" id="3.40.50.1980">
    <property type="entry name" value="Nitrogenase molybdenum iron protein domain"/>
    <property type="match status" value="2"/>
</dbReference>
<dbReference type="PANTHER" id="PTHR30532:SF24">
    <property type="entry name" value="FERRIC ENTEROBACTIN-BINDING PERIPLASMIC PROTEIN FEPB"/>
    <property type="match status" value="1"/>
</dbReference>
<dbReference type="PROSITE" id="PS51257">
    <property type="entry name" value="PROKAR_LIPOPROTEIN"/>
    <property type="match status" value="1"/>
</dbReference>
<feature type="signal peptide" evidence="5">
    <location>
        <begin position="1"/>
        <end position="22"/>
    </location>
</feature>
<dbReference type="GO" id="GO:0030288">
    <property type="term" value="C:outer membrane-bounded periplasmic space"/>
    <property type="evidence" value="ECO:0007669"/>
    <property type="project" value="TreeGrafter"/>
</dbReference>
<gene>
    <name evidence="7" type="ORF">SAMN05421504_101572</name>
</gene>
<evidence type="ECO:0000256" key="4">
    <source>
        <dbReference type="ARBA" id="ARBA00022729"/>
    </source>
</evidence>
<evidence type="ECO:0000259" key="6">
    <source>
        <dbReference type="PROSITE" id="PS50983"/>
    </source>
</evidence>
<dbReference type="GO" id="GO:1901678">
    <property type="term" value="P:iron coordination entity transport"/>
    <property type="evidence" value="ECO:0007669"/>
    <property type="project" value="UniProtKB-ARBA"/>
</dbReference>
<dbReference type="RefSeq" id="WP_245757123.1">
    <property type="nucleotide sequence ID" value="NZ_FNON01000001.1"/>
</dbReference>
<accession>A0A1H2TK01</accession>
<dbReference type="CDD" id="cd01146">
    <property type="entry name" value="FhuD"/>
    <property type="match status" value="1"/>
</dbReference>
<keyword evidence="8" id="KW-1185">Reference proteome</keyword>
<organism evidence="7 8">
    <name type="scientific">Amycolatopsis xylanica</name>
    <dbReference type="NCBI Taxonomy" id="589385"/>
    <lineage>
        <taxon>Bacteria</taxon>
        <taxon>Bacillati</taxon>
        <taxon>Actinomycetota</taxon>
        <taxon>Actinomycetes</taxon>
        <taxon>Pseudonocardiales</taxon>
        <taxon>Pseudonocardiaceae</taxon>
        <taxon>Amycolatopsis</taxon>
    </lineage>
</organism>
<evidence type="ECO:0000256" key="2">
    <source>
        <dbReference type="ARBA" id="ARBA00008814"/>
    </source>
</evidence>
<dbReference type="PANTHER" id="PTHR30532">
    <property type="entry name" value="IRON III DICITRATE-BINDING PERIPLASMIC PROTEIN"/>
    <property type="match status" value="1"/>
</dbReference>
<dbReference type="STRING" id="589385.SAMN05421504_101572"/>
<evidence type="ECO:0000256" key="5">
    <source>
        <dbReference type="SAM" id="SignalP"/>
    </source>
</evidence>
<dbReference type="AlphaFoldDB" id="A0A1H2TK01"/>
<keyword evidence="4 5" id="KW-0732">Signal</keyword>
<dbReference type="InterPro" id="IPR002491">
    <property type="entry name" value="ABC_transptr_periplasmic_BD"/>
</dbReference>
<evidence type="ECO:0000313" key="7">
    <source>
        <dbReference type="EMBL" id="SDW43559.1"/>
    </source>
</evidence>